<comment type="caution">
    <text evidence="1">The sequence shown here is derived from an EMBL/GenBank/DDBJ whole genome shotgun (WGS) entry which is preliminary data.</text>
</comment>
<dbReference type="AlphaFoldDB" id="A0AAD9AN78"/>
<name>A0AAD9AN78_9PEZI</name>
<sequence>MTTSIPRESKITHRPENILTQLIGSTFNLRIMTEGSDESIPTATERANDDDANIQRRDKIKSATECASYNQSATVASSAEQLDVSVELEMLTRRNDNGVQLLEGAARLLYPESVKPRKFHGGEVEIRAGLRGPNK</sequence>
<evidence type="ECO:0000313" key="2">
    <source>
        <dbReference type="Proteomes" id="UP001243330"/>
    </source>
</evidence>
<keyword evidence="2" id="KW-1185">Reference proteome</keyword>
<reference evidence="1" key="1">
    <citation type="submission" date="2023-01" db="EMBL/GenBank/DDBJ databases">
        <title>Colletotrichum chrysophilum M932 genome sequence.</title>
        <authorList>
            <person name="Baroncelli R."/>
        </authorList>
    </citation>
    <scope>NUCLEOTIDE SEQUENCE</scope>
    <source>
        <strain evidence="1">M932</strain>
    </source>
</reference>
<dbReference type="Proteomes" id="UP001243330">
    <property type="component" value="Unassembled WGS sequence"/>
</dbReference>
<gene>
    <name evidence="1" type="ORF">CCHR01_07295</name>
</gene>
<evidence type="ECO:0000313" key="1">
    <source>
        <dbReference type="EMBL" id="KAK1850057.1"/>
    </source>
</evidence>
<organism evidence="1 2">
    <name type="scientific">Colletotrichum chrysophilum</name>
    <dbReference type="NCBI Taxonomy" id="1836956"/>
    <lineage>
        <taxon>Eukaryota</taxon>
        <taxon>Fungi</taxon>
        <taxon>Dikarya</taxon>
        <taxon>Ascomycota</taxon>
        <taxon>Pezizomycotina</taxon>
        <taxon>Sordariomycetes</taxon>
        <taxon>Hypocreomycetidae</taxon>
        <taxon>Glomerellales</taxon>
        <taxon>Glomerellaceae</taxon>
        <taxon>Colletotrichum</taxon>
        <taxon>Colletotrichum gloeosporioides species complex</taxon>
    </lineage>
</organism>
<dbReference type="EMBL" id="JAQOWY010000128">
    <property type="protein sequence ID" value="KAK1850057.1"/>
    <property type="molecule type" value="Genomic_DNA"/>
</dbReference>
<proteinExistence type="predicted"/>
<accession>A0AAD9AN78</accession>
<protein>
    <submittedName>
        <fullName evidence="1">Uncharacterized protein</fullName>
    </submittedName>
</protein>